<evidence type="ECO:0000256" key="2">
    <source>
        <dbReference type="SAM" id="MobiDB-lite"/>
    </source>
</evidence>
<comment type="caution">
    <text evidence="3">The sequence shown here is derived from an EMBL/GenBank/DDBJ whole genome shotgun (WGS) entry which is preliminary data.</text>
</comment>
<feature type="compositionally biased region" description="Acidic residues" evidence="2">
    <location>
        <begin position="597"/>
        <end position="606"/>
    </location>
</feature>
<dbReference type="Proteomes" id="UP000308199">
    <property type="component" value="Unassembled WGS sequence"/>
</dbReference>
<feature type="region of interest" description="Disordered" evidence="2">
    <location>
        <begin position="326"/>
        <end position="369"/>
    </location>
</feature>
<dbReference type="AlphaFoldDB" id="A0A4V3XE10"/>
<organism evidence="3 4">
    <name type="scientific">Phellinidium pouzarii</name>
    <dbReference type="NCBI Taxonomy" id="167371"/>
    <lineage>
        <taxon>Eukaryota</taxon>
        <taxon>Fungi</taxon>
        <taxon>Dikarya</taxon>
        <taxon>Basidiomycota</taxon>
        <taxon>Agaricomycotina</taxon>
        <taxon>Agaricomycetes</taxon>
        <taxon>Hymenochaetales</taxon>
        <taxon>Hymenochaetaceae</taxon>
        <taxon>Phellinidium</taxon>
    </lineage>
</organism>
<feature type="compositionally biased region" description="Low complexity" evidence="2">
    <location>
        <begin position="80"/>
        <end position="95"/>
    </location>
</feature>
<name>A0A4V3XE10_9AGAM</name>
<keyword evidence="4" id="KW-1185">Reference proteome</keyword>
<feature type="compositionally biased region" description="Basic and acidic residues" evidence="2">
    <location>
        <begin position="578"/>
        <end position="596"/>
    </location>
</feature>
<feature type="compositionally biased region" description="Low complexity" evidence="2">
    <location>
        <begin position="511"/>
        <end position="528"/>
    </location>
</feature>
<feature type="compositionally biased region" description="Polar residues" evidence="2">
    <location>
        <begin position="342"/>
        <end position="361"/>
    </location>
</feature>
<feature type="region of interest" description="Disordered" evidence="2">
    <location>
        <begin position="431"/>
        <end position="606"/>
    </location>
</feature>
<feature type="compositionally biased region" description="Basic and acidic residues" evidence="2">
    <location>
        <begin position="490"/>
        <end position="506"/>
    </location>
</feature>
<evidence type="ECO:0000313" key="3">
    <source>
        <dbReference type="EMBL" id="THH11843.1"/>
    </source>
</evidence>
<protein>
    <submittedName>
        <fullName evidence="3">Uncharacterized protein</fullName>
    </submittedName>
</protein>
<feature type="compositionally biased region" description="Polar residues" evidence="2">
    <location>
        <begin position="132"/>
        <end position="144"/>
    </location>
</feature>
<feature type="compositionally biased region" description="Polar residues" evidence="2">
    <location>
        <begin position="58"/>
        <end position="68"/>
    </location>
</feature>
<dbReference type="EMBL" id="SGPK01000007">
    <property type="protein sequence ID" value="THH11843.1"/>
    <property type="molecule type" value="Genomic_DNA"/>
</dbReference>
<feature type="region of interest" description="Disordered" evidence="2">
    <location>
        <begin position="120"/>
        <end position="144"/>
    </location>
</feature>
<gene>
    <name evidence="3" type="ORF">EW145_g382</name>
</gene>
<proteinExistence type="predicted"/>
<keyword evidence="1" id="KW-0175">Coiled coil</keyword>
<feature type="compositionally biased region" description="Polar residues" evidence="2">
    <location>
        <begin position="529"/>
        <end position="540"/>
    </location>
</feature>
<sequence length="697" mass="76711">MAAQPSQPQHHSQAEQNPARTAPPPQHRSRQLPQLHPRPYQLHSQAQHPHFQHAAPSFQVQPANNNGATGVPIYAPHPRQQQQSQSHPQQQQQHPNPYGNIQLIHGNPYPTVAAIAVPAGSQPSHSIPEPTQAGNSRQSVSTNSVVAHEVPQKNPASVLPYHSELLQMANQRAHAVLQKFGAPQFGALWKCMHSMVSAESFSLSTGYSLEIERLRNEVNKARQSEQQAKEKQECAIRDSESIMEKARQWKTRLDETTAKLITLQGHYRMVLQVALQQNKLLDLREEKNTVMGDSSLYVTSQASTEYLQKQVVDLENRLKKFEKGSVFTPDDMPQQDLEPDCTSKSPTICGSPTIQNNYTTGETDHTSDSVKQQLKNEVDIVAELIEQKVAPALPITADAVKLEPLTRASEQTLLSEPFSIDLTGDDLDLTYMNASPSPSSSSLAQVPSNLSPLSPESLLGMASSVRPTADPLSSTVVPPPTSLPSNPEENVLKHINEDDNGEERPLKRLCSQRSGPSSTSPSTATSCSFRSTYFQPSENTAPEPLPQESSKDGELLDGTTAPEVTDVLKSQNPLGESHYLERTKSDVSTALDRDDSNTVDDGAEESDFAPELNSMHMEILYHKSSKFGEYRCRLCLLEADAGWLAKEAAVVFPANVERDDMVLHSATAHTQSLIGLLRTDKAELISTIRKLYNSDMS</sequence>
<evidence type="ECO:0000313" key="4">
    <source>
        <dbReference type="Proteomes" id="UP000308199"/>
    </source>
</evidence>
<dbReference type="OrthoDB" id="10657984at2759"/>
<reference evidence="3 4" key="1">
    <citation type="submission" date="2019-02" db="EMBL/GenBank/DDBJ databases">
        <title>Genome sequencing of the rare red list fungi Phellinidium pouzarii.</title>
        <authorList>
            <person name="Buettner E."/>
            <person name="Kellner H."/>
        </authorList>
    </citation>
    <scope>NUCLEOTIDE SEQUENCE [LARGE SCALE GENOMIC DNA]</scope>
    <source>
        <strain evidence="3 4">DSM 108285</strain>
    </source>
</reference>
<feature type="coiled-coil region" evidence="1">
    <location>
        <begin position="204"/>
        <end position="231"/>
    </location>
</feature>
<feature type="compositionally biased region" description="Low complexity" evidence="2">
    <location>
        <begin position="433"/>
        <end position="459"/>
    </location>
</feature>
<feature type="region of interest" description="Disordered" evidence="2">
    <location>
        <begin position="1"/>
        <end position="105"/>
    </location>
</feature>
<evidence type="ECO:0000256" key="1">
    <source>
        <dbReference type="SAM" id="Coils"/>
    </source>
</evidence>
<accession>A0A4V3XE10</accession>
<feature type="compositionally biased region" description="Polar residues" evidence="2">
    <location>
        <begin position="1"/>
        <end position="19"/>
    </location>
</feature>